<dbReference type="InterPro" id="IPR015987">
    <property type="entry name" value="UCP022704"/>
</dbReference>
<dbReference type="RefSeq" id="WP_344636148.1">
    <property type="nucleotide sequence ID" value="NZ_BAAATR010000007.1"/>
</dbReference>
<dbReference type="Proteomes" id="UP001500305">
    <property type="component" value="Unassembled WGS sequence"/>
</dbReference>
<organism evidence="1 2">
    <name type="scientific">Kitasatospora cystarginea</name>
    <dbReference type="NCBI Taxonomy" id="58350"/>
    <lineage>
        <taxon>Bacteria</taxon>
        <taxon>Bacillati</taxon>
        <taxon>Actinomycetota</taxon>
        <taxon>Actinomycetes</taxon>
        <taxon>Kitasatosporales</taxon>
        <taxon>Streptomycetaceae</taxon>
        <taxon>Kitasatospora</taxon>
    </lineage>
</organism>
<dbReference type="InterPro" id="IPR009784">
    <property type="entry name" value="DUF1349"/>
</dbReference>
<gene>
    <name evidence="1" type="ORF">GCM10010430_22510</name>
</gene>
<keyword evidence="2" id="KW-1185">Reference proteome</keyword>
<dbReference type="SUPFAM" id="SSF49899">
    <property type="entry name" value="Concanavalin A-like lectins/glucanases"/>
    <property type="match status" value="1"/>
</dbReference>
<comment type="caution">
    <text evidence="1">The sequence shown here is derived from an EMBL/GenBank/DDBJ whole genome shotgun (WGS) entry which is preliminary data.</text>
</comment>
<dbReference type="EMBL" id="BAAATR010000007">
    <property type="protein sequence ID" value="GAA2240548.1"/>
    <property type="molecule type" value="Genomic_DNA"/>
</dbReference>
<dbReference type="PIRSF" id="PIRSF022704">
    <property type="entry name" value="UCP022704"/>
    <property type="match status" value="1"/>
</dbReference>
<dbReference type="PANTHER" id="PTHR35332:SF2">
    <property type="entry name" value="REGULATION OF ENOLASE PROTEIN 1"/>
    <property type="match status" value="1"/>
</dbReference>
<evidence type="ECO:0000313" key="1">
    <source>
        <dbReference type="EMBL" id="GAA2240548.1"/>
    </source>
</evidence>
<accession>A0ABN3DSA0</accession>
<proteinExistence type="predicted"/>
<dbReference type="Gene3D" id="2.60.120.200">
    <property type="match status" value="1"/>
</dbReference>
<reference evidence="1 2" key="1">
    <citation type="journal article" date="2019" name="Int. J. Syst. Evol. Microbiol.">
        <title>The Global Catalogue of Microorganisms (GCM) 10K type strain sequencing project: providing services to taxonomists for standard genome sequencing and annotation.</title>
        <authorList>
            <consortium name="The Broad Institute Genomics Platform"/>
            <consortium name="The Broad Institute Genome Sequencing Center for Infectious Disease"/>
            <person name="Wu L."/>
            <person name="Ma J."/>
        </authorList>
    </citation>
    <scope>NUCLEOTIDE SEQUENCE [LARGE SCALE GENOMIC DNA]</scope>
    <source>
        <strain evidence="1 2">JCM 7356</strain>
    </source>
</reference>
<sequence>MNDQRVLDWSEATWLNPPLRTESDGRDLVVTTRDRSDFWRTTHYGFERDNGHALLTGLAVGTAVEVTFRARLDQPYDQAGAMVRVDEQNWIKTGVELTDGLPHLGAVVTRGHSDWSLAPVPEWADRPVTVRVSRGRDAVTIRARCGSEPWRTVRLAPLAGHLTASAGPYCCSPEREGLRVQFSQFTVGPADRALHARLAG</sequence>
<protein>
    <submittedName>
        <fullName evidence="1">DUF1349 domain-containing protein</fullName>
    </submittedName>
</protein>
<name>A0ABN3DSA0_9ACTN</name>
<evidence type="ECO:0000313" key="2">
    <source>
        <dbReference type="Proteomes" id="UP001500305"/>
    </source>
</evidence>
<dbReference type="Pfam" id="PF07081">
    <property type="entry name" value="DUF1349"/>
    <property type="match status" value="1"/>
</dbReference>
<dbReference type="InterPro" id="IPR013320">
    <property type="entry name" value="ConA-like_dom_sf"/>
</dbReference>
<dbReference type="PANTHER" id="PTHR35332">
    <property type="entry name" value="REGULATION OF ENOLASE PROTEIN 1"/>
    <property type="match status" value="1"/>
</dbReference>